<dbReference type="AlphaFoldDB" id="A0A7G2FMG4"/>
<proteinExistence type="predicted"/>
<protein>
    <submittedName>
        <fullName evidence="1">(thale cress) hypothetical protein</fullName>
    </submittedName>
</protein>
<dbReference type="EMBL" id="LR881470">
    <property type="protein sequence ID" value="CAD5336134.1"/>
    <property type="molecule type" value="Genomic_DNA"/>
</dbReference>
<evidence type="ECO:0000313" key="2">
    <source>
        <dbReference type="Proteomes" id="UP000516314"/>
    </source>
</evidence>
<name>A0A7G2FMG4_ARATH</name>
<dbReference type="Proteomes" id="UP000516314">
    <property type="component" value="Chromosome 5"/>
</dbReference>
<reference evidence="1 2" key="1">
    <citation type="submission" date="2020-09" db="EMBL/GenBank/DDBJ databases">
        <authorList>
            <person name="Ashkenazy H."/>
        </authorList>
    </citation>
    <scope>NUCLEOTIDE SEQUENCE [LARGE SCALE GENOMIC DNA]</scope>
    <source>
        <strain evidence="2">cv. Cdm-0</strain>
    </source>
</reference>
<gene>
    <name evidence="1" type="ORF">AT9943_LOCUS23346</name>
</gene>
<sequence>MEFAICSHGNLLLSISNDEKRYKKPEYHRACCRDQPYRQKPKSHFDHDLEVRH</sequence>
<organism evidence="1 2">
    <name type="scientific">Arabidopsis thaliana</name>
    <name type="common">Mouse-ear cress</name>
    <dbReference type="NCBI Taxonomy" id="3702"/>
    <lineage>
        <taxon>Eukaryota</taxon>
        <taxon>Viridiplantae</taxon>
        <taxon>Streptophyta</taxon>
        <taxon>Embryophyta</taxon>
        <taxon>Tracheophyta</taxon>
        <taxon>Spermatophyta</taxon>
        <taxon>Magnoliopsida</taxon>
        <taxon>eudicotyledons</taxon>
        <taxon>Gunneridae</taxon>
        <taxon>Pentapetalae</taxon>
        <taxon>rosids</taxon>
        <taxon>malvids</taxon>
        <taxon>Brassicales</taxon>
        <taxon>Brassicaceae</taxon>
        <taxon>Camelineae</taxon>
        <taxon>Arabidopsis</taxon>
    </lineage>
</organism>
<accession>A0A7G2FMG4</accession>
<evidence type="ECO:0000313" key="1">
    <source>
        <dbReference type="EMBL" id="CAD5336134.1"/>
    </source>
</evidence>